<evidence type="ECO:0000256" key="6">
    <source>
        <dbReference type="PROSITE-ProRule" id="PRU01211"/>
    </source>
</evidence>
<evidence type="ECO:0000256" key="2">
    <source>
        <dbReference type="ARBA" id="ARBA00022723"/>
    </source>
</evidence>
<feature type="active site" evidence="6">
    <location>
        <position position="215"/>
    </location>
</feature>
<organism evidence="10 11">
    <name type="scientific">Skeletonema marinoi</name>
    <dbReference type="NCBI Taxonomy" id="267567"/>
    <lineage>
        <taxon>Eukaryota</taxon>
        <taxon>Sar</taxon>
        <taxon>Stramenopiles</taxon>
        <taxon>Ochrophyta</taxon>
        <taxon>Bacillariophyta</taxon>
        <taxon>Coscinodiscophyceae</taxon>
        <taxon>Thalassiosirophycidae</taxon>
        <taxon>Thalassiosirales</taxon>
        <taxon>Skeletonemataceae</taxon>
        <taxon>Skeletonema</taxon>
        <taxon>Skeletonema marinoi-dohrnii complex</taxon>
    </lineage>
</organism>
<keyword evidence="1 6" id="KW-0645">Protease</keyword>
<keyword evidence="3 6" id="KW-0378">Hydrolase</keyword>
<gene>
    <name evidence="10" type="ORF">QTG54_003176</name>
</gene>
<dbReference type="AlphaFoldDB" id="A0AAD8YJA2"/>
<feature type="compositionally biased region" description="Pro residues" evidence="8">
    <location>
        <begin position="687"/>
        <end position="701"/>
    </location>
</feature>
<dbReference type="Pfam" id="PF01400">
    <property type="entry name" value="Astacin"/>
    <property type="match status" value="1"/>
</dbReference>
<dbReference type="PANTHER" id="PTHR10127:SF780">
    <property type="entry name" value="METALLOENDOPEPTIDASE"/>
    <property type="match status" value="1"/>
</dbReference>
<feature type="region of interest" description="Disordered" evidence="8">
    <location>
        <begin position="439"/>
        <end position="463"/>
    </location>
</feature>
<evidence type="ECO:0000256" key="1">
    <source>
        <dbReference type="ARBA" id="ARBA00022670"/>
    </source>
</evidence>
<feature type="compositionally biased region" description="Low complexity" evidence="8">
    <location>
        <begin position="617"/>
        <end position="630"/>
    </location>
</feature>
<dbReference type="GO" id="GO:0004222">
    <property type="term" value="F:metalloendopeptidase activity"/>
    <property type="evidence" value="ECO:0007669"/>
    <property type="project" value="UniProtKB-UniRule"/>
</dbReference>
<evidence type="ECO:0000313" key="10">
    <source>
        <dbReference type="EMBL" id="KAK1746569.1"/>
    </source>
</evidence>
<feature type="compositionally biased region" description="Polar residues" evidence="8">
    <location>
        <begin position="706"/>
        <end position="715"/>
    </location>
</feature>
<feature type="compositionally biased region" description="Low complexity" evidence="8">
    <location>
        <begin position="444"/>
        <end position="463"/>
    </location>
</feature>
<dbReference type="InterPro" id="IPR024079">
    <property type="entry name" value="MetalloPept_cat_dom_sf"/>
</dbReference>
<evidence type="ECO:0000259" key="9">
    <source>
        <dbReference type="PROSITE" id="PS51864"/>
    </source>
</evidence>
<dbReference type="GO" id="GO:0008270">
    <property type="term" value="F:zinc ion binding"/>
    <property type="evidence" value="ECO:0007669"/>
    <property type="project" value="UniProtKB-UniRule"/>
</dbReference>
<evidence type="ECO:0000256" key="8">
    <source>
        <dbReference type="SAM" id="MobiDB-lite"/>
    </source>
</evidence>
<evidence type="ECO:0000313" key="11">
    <source>
        <dbReference type="Proteomes" id="UP001224775"/>
    </source>
</evidence>
<dbReference type="PROSITE" id="PS51864">
    <property type="entry name" value="ASTACIN"/>
    <property type="match status" value="1"/>
</dbReference>
<dbReference type="SUPFAM" id="SSF55486">
    <property type="entry name" value="Metalloproteases ('zincins'), catalytic domain"/>
    <property type="match status" value="1"/>
</dbReference>
<evidence type="ECO:0000256" key="4">
    <source>
        <dbReference type="ARBA" id="ARBA00022833"/>
    </source>
</evidence>
<proteinExistence type="predicted"/>
<evidence type="ECO:0000256" key="7">
    <source>
        <dbReference type="RuleBase" id="RU361183"/>
    </source>
</evidence>
<dbReference type="Proteomes" id="UP001224775">
    <property type="component" value="Unassembled WGS sequence"/>
</dbReference>
<feature type="binding site" evidence="6">
    <location>
        <position position="224"/>
    </location>
    <ligand>
        <name>Zn(2+)</name>
        <dbReference type="ChEBI" id="CHEBI:29105"/>
        <note>catalytic</note>
    </ligand>
</feature>
<keyword evidence="7" id="KW-0732">Signal</keyword>
<feature type="binding site" evidence="6">
    <location>
        <position position="214"/>
    </location>
    <ligand>
        <name>Zn(2+)</name>
        <dbReference type="ChEBI" id="CHEBI:29105"/>
        <note>catalytic</note>
    </ligand>
</feature>
<feature type="region of interest" description="Disordered" evidence="8">
    <location>
        <begin position="26"/>
        <end position="52"/>
    </location>
</feature>
<dbReference type="GO" id="GO:0006508">
    <property type="term" value="P:proteolysis"/>
    <property type="evidence" value="ECO:0007669"/>
    <property type="project" value="UniProtKB-KW"/>
</dbReference>
<reference evidence="10" key="1">
    <citation type="submission" date="2023-06" db="EMBL/GenBank/DDBJ databases">
        <title>Survivors Of The Sea: Transcriptome response of Skeletonema marinoi to long-term dormancy.</title>
        <authorList>
            <person name="Pinder M.I.M."/>
            <person name="Kourtchenko O."/>
            <person name="Robertson E.K."/>
            <person name="Larsson T."/>
            <person name="Maumus F."/>
            <person name="Osuna-Cruz C.M."/>
            <person name="Vancaester E."/>
            <person name="Stenow R."/>
            <person name="Vandepoele K."/>
            <person name="Ploug H."/>
            <person name="Bruchert V."/>
            <person name="Godhe A."/>
            <person name="Topel M."/>
        </authorList>
    </citation>
    <scope>NUCLEOTIDE SEQUENCE</scope>
    <source>
        <strain evidence="10">R05AC</strain>
    </source>
</reference>
<feature type="chain" id="PRO_5041773027" description="Metalloendopeptidase" evidence="7">
    <location>
        <begin position="21"/>
        <end position="932"/>
    </location>
</feature>
<dbReference type="EC" id="3.4.24.-" evidence="7"/>
<dbReference type="Gene3D" id="3.40.390.10">
    <property type="entry name" value="Collagenase (Catalytic Domain)"/>
    <property type="match status" value="1"/>
</dbReference>
<feature type="binding site" evidence="6">
    <location>
        <position position="218"/>
    </location>
    <ligand>
        <name>Zn(2+)</name>
        <dbReference type="ChEBI" id="CHEBI:29105"/>
        <note>catalytic</note>
    </ligand>
</feature>
<dbReference type="InterPro" id="IPR034035">
    <property type="entry name" value="Astacin-like_dom"/>
</dbReference>
<comment type="caution">
    <text evidence="10">The sequence shown here is derived from an EMBL/GenBank/DDBJ whole genome shotgun (WGS) entry which is preliminary data.</text>
</comment>
<feature type="compositionally biased region" description="Polar residues" evidence="8">
    <location>
        <begin position="604"/>
        <end position="615"/>
    </location>
</feature>
<evidence type="ECO:0000256" key="5">
    <source>
        <dbReference type="ARBA" id="ARBA00023049"/>
    </source>
</evidence>
<feature type="compositionally biased region" description="Pro residues" evidence="8">
    <location>
        <begin position="538"/>
        <end position="547"/>
    </location>
</feature>
<keyword evidence="11" id="KW-1185">Reference proteome</keyword>
<protein>
    <recommendedName>
        <fullName evidence="7">Metalloendopeptidase</fullName>
        <ecNumber evidence="7">3.4.24.-</ecNumber>
    </recommendedName>
</protein>
<dbReference type="PANTHER" id="PTHR10127">
    <property type="entry name" value="DISCOIDIN, CUB, EGF, LAMININ , AND ZINC METALLOPROTEASE DOMAIN CONTAINING"/>
    <property type="match status" value="1"/>
</dbReference>
<name>A0AAD8YJA2_9STRA</name>
<keyword evidence="2 6" id="KW-0479">Metal-binding</keyword>
<feature type="compositionally biased region" description="Low complexity" evidence="8">
    <location>
        <begin position="562"/>
        <end position="575"/>
    </location>
</feature>
<comment type="caution">
    <text evidence="6">Lacks conserved residue(s) required for the propagation of feature annotation.</text>
</comment>
<feature type="signal peptide" evidence="7">
    <location>
        <begin position="1"/>
        <end position="20"/>
    </location>
</feature>
<accession>A0AAD8YJA2</accession>
<feature type="compositionally biased region" description="Low complexity" evidence="8">
    <location>
        <begin position="638"/>
        <end position="661"/>
    </location>
</feature>
<dbReference type="InterPro" id="IPR006026">
    <property type="entry name" value="Peptidase_Metallo"/>
</dbReference>
<feature type="region of interest" description="Disordered" evidence="8">
    <location>
        <begin position="535"/>
        <end position="731"/>
    </location>
</feature>
<feature type="domain" description="Peptidase M12A" evidence="9">
    <location>
        <begin position="101"/>
        <end position="322"/>
    </location>
</feature>
<dbReference type="CDD" id="cd04280">
    <property type="entry name" value="ZnMc_astacin_like"/>
    <property type="match status" value="1"/>
</dbReference>
<feature type="compositionally biased region" description="Basic residues" evidence="8">
    <location>
        <begin position="26"/>
        <end position="48"/>
    </location>
</feature>
<feature type="compositionally biased region" description="Polar residues" evidence="8">
    <location>
        <begin position="662"/>
        <end position="680"/>
    </location>
</feature>
<keyword evidence="5 6" id="KW-0482">Metalloprotease</keyword>
<dbReference type="InterPro" id="IPR001506">
    <property type="entry name" value="Peptidase_M12A"/>
</dbReference>
<comment type="cofactor">
    <cofactor evidence="6 7">
        <name>Zn(2+)</name>
        <dbReference type="ChEBI" id="CHEBI:29105"/>
    </cofactor>
    <text evidence="6 7">Binds 1 zinc ion per subunit.</text>
</comment>
<dbReference type="EMBL" id="JATAAI010000004">
    <property type="protein sequence ID" value="KAK1746569.1"/>
    <property type="molecule type" value="Genomic_DNA"/>
</dbReference>
<evidence type="ECO:0000256" key="3">
    <source>
        <dbReference type="ARBA" id="ARBA00022801"/>
    </source>
</evidence>
<feature type="region of interest" description="Disordered" evidence="8">
    <location>
        <begin position="801"/>
        <end position="821"/>
    </location>
</feature>
<dbReference type="SMART" id="SM00235">
    <property type="entry name" value="ZnMc"/>
    <property type="match status" value="1"/>
</dbReference>
<dbReference type="PRINTS" id="PR00480">
    <property type="entry name" value="ASTACIN"/>
</dbReference>
<keyword evidence="4 6" id="KW-0862">Zinc</keyword>
<sequence>MRSSFTLTFFVSLCLSIVNGHLRHDGHHHEHHHDHHHHHHHHHHGHRHLNADGGHPDTFDSCMVLCYSDVVYRYGVEFAEKLQSEGFNFEACDEDGNSTERALGATDQEARQWNIPELRGADGKLHIPYIIESHPTFDLHNTYDTIAGAIDHIEKETGVLKFVPRTTETNYIFYGWDTLSDGNSCAAHVGRQITFSKVFIGWCVEPQHKGNIIHETLHSLGFWHEHSRPDRDDYIDYRPENLLSSTYENNFQKSFRINSLGSPYDFNSIMHYGKNAFSKQPQNSAYNTLVPKIDLLPGEVMGQRAGLSEHDVNQLRLLHQCSTGPRSGEIGINELCSPECKCWEFAGECTSDDECMGDLVCADTPDDFSSEQDVIADSLPTADVSWDTVTIECDRFCHQECCQFPNNEAQCLLTCGLQSSSRRLNTAQIPSKMCLSDPDANGSTTTTTTQATTTTTTTTTTQATTTTSNNAKWYIDWGISKCVQSCSGPAPCGGEGKWVQFHNSMQTCCKSHLGWMSSVKSRSYDGCHIIPDGTVPPTNAPTPPPTKAPVTNNPTGSPTHLPTKAPVTKSPTTSPTAPPPTLAPSESPSKTPTGAPTSPPTEAPVTNSPTDSPTHLPTKAPVTKSPTTSPTSPPPTSAPSEGPSKTPTRTPTRNPTSEPTSGAPTQSPTHQPSNSPTKQPDPTKLPTSPPTISPTTGPPSKSPTLHPTQKPTTGVPSKPPTPQPTSTPTEDNIIMYSGQFYVDWAVDGGRCVQDCDGPRPCGGKKDPWEAGFSSESVCCSTMSYRPYSQCTYKVSTPAPITPHTAPAGSPTKQPTNKPTTPVDTRWYPGASKCMNDGQAPSWQHNKYSSQSTCCKSHFSWGYNGCMGTKTVGSGKWYINWGLSKCVKDCEKSQGGSCGGLVPGSWILTHSSASACCTAHMSFASIAECQYNY</sequence>